<evidence type="ECO:0000256" key="7">
    <source>
        <dbReference type="ARBA" id="ARBA00023211"/>
    </source>
</evidence>
<dbReference type="InterPro" id="IPR015797">
    <property type="entry name" value="NUDIX_hydrolase-like_dom_sf"/>
</dbReference>
<comment type="similarity">
    <text evidence="3 8">Belongs to the Nudix hydrolase family.</text>
</comment>
<dbReference type="GO" id="GO:0044716">
    <property type="term" value="F:8-oxo-GDP phosphatase activity"/>
    <property type="evidence" value="ECO:0007669"/>
    <property type="project" value="TreeGrafter"/>
</dbReference>
<dbReference type="InterPro" id="IPR042970">
    <property type="entry name" value="NUDT18_NUDIX"/>
</dbReference>
<evidence type="ECO:0000256" key="5">
    <source>
        <dbReference type="ARBA" id="ARBA00022801"/>
    </source>
</evidence>
<dbReference type="InterPro" id="IPR000086">
    <property type="entry name" value="NUDIX_hydrolase_dom"/>
</dbReference>
<dbReference type="PROSITE" id="PS00893">
    <property type="entry name" value="NUDIX_BOX"/>
    <property type="match status" value="1"/>
</dbReference>
<name>A0AAR5QHW2_DENPD</name>
<dbReference type="Gene3D" id="3.90.79.10">
    <property type="entry name" value="Nucleoside Triphosphate Pyrophosphohydrolase"/>
    <property type="match status" value="1"/>
</dbReference>
<comment type="cofactor">
    <cofactor evidence="1">
        <name>Mn(2+)</name>
        <dbReference type="ChEBI" id="CHEBI:29035"/>
    </cofactor>
</comment>
<dbReference type="PROSITE" id="PS51462">
    <property type="entry name" value="NUDIX"/>
    <property type="match status" value="1"/>
</dbReference>
<dbReference type="Pfam" id="PF00293">
    <property type="entry name" value="NUDIX"/>
    <property type="match status" value="1"/>
</dbReference>
<dbReference type="PANTHER" id="PTHR22769:SF56">
    <property type="entry name" value="8-OXO-DGDP PHOSPHATASE NUDT18"/>
    <property type="match status" value="1"/>
</dbReference>
<protein>
    <recommendedName>
        <fullName evidence="9">Nudix hydrolase domain-containing protein</fullName>
    </recommendedName>
</protein>
<dbReference type="CDD" id="cd04671">
    <property type="entry name" value="NUDIX_8DGDPP_Nudt18"/>
    <property type="match status" value="1"/>
</dbReference>
<dbReference type="KEGG" id="dpa:109546344"/>
<dbReference type="AlphaFoldDB" id="A0AAR5QHW2"/>
<dbReference type="InterPro" id="IPR020476">
    <property type="entry name" value="Nudix_hydrolase"/>
</dbReference>
<evidence type="ECO:0000256" key="3">
    <source>
        <dbReference type="ARBA" id="ARBA00005582"/>
    </source>
</evidence>
<evidence type="ECO:0000256" key="8">
    <source>
        <dbReference type="RuleBase" id="RU003476"/>
    </source>
</evidence>
<keyword evidence="5 8" id="KW-0378">Hydrolase</keyword>
<evidence type="ECO:0000256" key="6">
    <source>
        <dbReference type="ARBA" id="ARBA00022842"/>
    </source>
</evidence>
<dbReference type="PRINTS" id="PR00502">
    <property type="entry name" value="NUDIXFAMILY"/>
</dbReference>
<reference evidence="11" key="1">
    <citation type="journal article" date="2013" name="Genome Biol.">
        <title>Draft genome of the mountain pine beetle, Dendroctonus ponderosae Hopkins, a major forest pest.</title>
        <authorList>
            <person name="Keeling C.I."/>
            <person name="Yuen M.M."/>
            <person name="Liao N.Y."/>
            <person name="Docking T.R."/>
            <person name="Chan S.K."/>
            <person name="Taylor G.A."/>
            <person name="Palmquist D.L."/>
            <person name="Jackman S.D."/>
            <person name="Nguyen A."/>
            <person name="Li M."/>
            <person name="Henderson H."/>
            <person name="Janes J.K."/>
            <person name="Zhao Y."/>
            <person name="Pandoh P."/>
            <person name="Moore R."/>
            <person name="Sperling F.A."/>
            <person name="Huber D.P."/>
            <person name="Birol I."/>
            <person name="Jones S.J."/>
            <person name="Bohlmann J."/>
        </authorList>
    </citation>
    <scope>NUCLEOTIDE SEQUENCE</scope>
</reference>
<dbReference type="Proteomes" id="UP000019118">
    <property type="component" value="Unassembled WGS sequence"/>
</dbReference>
<sequence>MPDSVESNLIKVLNGLPLVGEEAEICDFSLEEQNEALESQGIQPNVDPHYKPIVGETVTYIVACVIFNQHNDVLMIQEAKESCAGKWYLPAGRMEKGETIVEACKREVLEETGLEIDCTTILMVESAGGVWLRFVLTGKVIGGTLKTPAQANRESLQAKWVSNLDELSLRASDIIELIEKARSYVHARKTRDPTWHLDQLPSLRAYAHLLLRLVIVIKKKATNRVHILLSERTSWHLPTCQINPGKSFHSTLRKFMVDLFGAEVPTHKPHGLLSIEHDPRDGKDGACLTLLVSFRAPLEEVPIIGKCVWHEVSKELGDKLLQRVVSRNATFQFHVVK</sequence>
<evidence type="ECO:0000313" key="10">
    <source>
        <dbReference type="EnsemblMetazoa" id="XP_019772820.1"/>
    </source>
</evidence>
<keyword evidence="11" id="KW-1185">Reference proteome</keyword>
<dbReference type="GO" id="GO:0046872">
    <property type="term" value="F:metal ion binding"/>
    <property type="evidence" value="ECO:0007669"/>
    <property type="project" value="UniProtKB-KW"/>
</dbReference>
<evidence type="ECO:0000313" key="11">
    <source>
        <dbReference type="Proteomes" id="UP000019118"/>
    </source>
</evidence>
<dbReference type="GeneID" id="109546344"/>
<reference evidence="10" key="2">
    <citation type="submission" date="2024-08" db="UniProtKB">
        <authorList>
            <consortium name="EnsemblMetazoa"/>
        </authorList>
    </citation>
    <scope>IDENTIFICATION</scope>
</reference>
<accession>A0AAR5QHW2</accession>
<dbReference type="InterPro" id="IPR020084">
    <property type="entry name" value="NUDIX_hydrolase_CS"/>
</dbReference>
<keyword evidence="6" id="KW-0460">Magnesium</keyword>
<organism evidence="10 11">
    <name type="scientific">Dendroctonus ponderosae</name>
    <name type="common">Mountain pine beetle</name>
    <dbReference type="NCBI Taxonomy" id="77166"/>
    <lineage>
        <taxon>Eukaryota</taxon>
        <taxon>Metazoa</taxon>
        <taxon>Ecdysozoa</taxon>
        <taxon>Arthropoda</taxon>
        <taxon>Hexapoda</taxon>
        <taxon>Insecta</taxon>
        <taxon>Pterygota</taxon>
        <taxon>Neoptera</taxon>
        <taxon>Endopterygota</taxon>
        <taxon>Coleoptera</taxon>
        <taxon>Polyphaga</taxon>
        <taxon>Cucujiformia</taxon>
        <taxon>Curculionidae</taxon>
        <taxon>Scolytinae</taxon>
        <taxon>Dendroctonus</taxon>
    </lineage>
</organism>
<proteinExistence type="inferred from homology"/>
<dbReference type="SUPFAM" id="SSF55811">
    <property type="entry name" value="Nudix"/>
    <property type="match status" value="1"/>
</dbReference>
<evidence type="ECO:0000256" key="4">
    <source>
        <dbReference type="ARBA" id="ARBA00022723"/>
    </source>
</evidence>
<keyword evidence="4" id="KW-0479">Metal-binding</keyword>
<evidence type="ECO:0000259" key="9">
    <source>
        <dbReference type="PROSITE" id="PS51462"/>
    </source>
</evidence>
<keyword evidence="7" id="KW-0464">Manganese</keyword>
<dbReference type="EnsemblMetazoa" id="XM_019917261.1">
    <property type="protein sequence ID" value="XP_019772820.1"/>
    <property type="gene ID" value="LOC109546344"/>
</dbReference>
<evidence type="ECO:0000256" key="2">
    <source>
        <dbReference type="ARBA" id="ARBA00001946"/>
    </source>
</evidence>
<feature type="domain" description="Nudix hydrolase" evidence="9">
    <location>
        <begin position="57"/>
        <end position="183"/>
    </location>
</feature>
<comment type="cofactor">
    <cofactor evidence="2">
        <name>Mg(2+)</name>
        <dbReference type="ChEBI" id="CHEBI:18420"/>
    </cofactor>
</comment>
<dbReference type="PANTHER" id="PTHR22769">
    <property type="entry name" value="MUTT/NUDIX HYDROLASE"/>
    <property type="match status" value="1"/>
</dbReference>
<evidence type="ECO:0000256" key="1">
    <source>
        <dbReference type="ARBA" id="ARBA00001936"/>
    </source>
</evidence>
<dbReference type="GO" id="GO:0044715">
    <property type="term" value="F:8-oxo-dGDP phosphatase activity"/>
    <property type="evidence" value="ECO:0007669"/>
    <property type="project" value="TreeGrafter"/>
</dbReference>